<protein>
    <submittedName>
        <fullName evidence="2">Exo-alpha-sialidase</fullName>
    </submittedName>
</protein>
<sequence>MKKLIIGIAGIMIAGLTFATIYNQQITQNPPPSEQPIAGQNHQELQKEPEQQVEQLQPIYVEDETIGYALQNNELHITFDKGENWLTVPVEKDKLFAGEYNGDKEELINNSFILTENRVALLYMDKLTEYENKIVVTYSLDQGTTWEHADVTKPYPAIRFRKVAFLNDTFGYVILSGDRTMSQELSSVFLTHDGGENWEETSQSGVTRLLSDGGFIDEKTGFLSYGTINPEEPDFHVTQDGGDTWTEAMIHIPEKYDKIFVTAEMPVKEGDHLALLVNQGPNGDYKGGKVKGKFISKDNGKTWSFLTEVKPDE</sequence>
<dbReference type="EMBL" id="VDUW01000003">
    <property type="protein sequence ID" value="TXL65718.1"/>
    <property type="molecule type" value="Genomic_DNA"/>
</dbReference>
<accession>A0A5C8NWR9</accession>
<dbReference type="Pfam" id="PF02012">
    <property type="entry name" value="BNR"/>
    <property type="match status" value="1"/>
</dbReference>
<evidence type="ECO:0000313" key="2">
    <source>
        <dbReference type="EMBL" id="TXL65718.1"/>
    </source>
</evidence>
<name>A0A5C8NWR9_9BACI</name>
<keyword evidence="3" id="KW-1185">Reference proteome</keyword>
<reference evidence="2 3" key="1">
    <citation type="submission" date="2019-06" db="EMBL/GenBank/DDBJ databases">
        <title>Cerasibacillus sp. nov., isolated from maize field.</title>
        <authorList>
            <person name="Lin S.-Y."/>
            <person name="Tsai C.-F."/>
            <person name="Young C.-C."/>
        </authorList>
    </citation>
    <scope>NUCLEOTIDE SEQUENCE [LARGE SCALE GENOMIC DNA]</scope>
    <source>
        <strain evidence="2 3">CC-CFT480</strain>
    </source>
</reference>
<feature type="region of interest" description="Disordered" evidence="1">
    <location>
        <begin position="27"/>
        <end position="50"/>
    </location>
</feature>
<dbReference type="AlphaFoldDB" id="A0A5C8NWR9"/>
<gene>
    <name evidence="2" type="ORF">FHP05_06240</name>
</gene>
<evidence type="ECO:0000313" key="3">
    <source>
        <dbReference type="Proteomes" id="UP000321574"/>
    </source>
</evidence>
<dbReference type="SUPFAM" id="SSF110296">
    <property type="entry name" value="Oligoxyloglucan reducing end-specific cellobiohydrolase"/>
    <property type="match status" value="1"/>
</dbReference>
<dbReference type="Proteomes" id="UP000321574">
    <property type="component" value="Unassembled WGS sequence"/>
</dbReference>
<dbReference type="RefSeq" id="WP_147666388.1">
    <property type="nucleotide sequence ID" value="NZ_VDUW01000003.1"/>
</dbReference>
<dbReference type="CDD" id="cd15482">
    <property type="entry name" value="Sialidase_non-viral"/>
    <property type="match status" value="1"/>
</dbReference>
<evidence type="ECO:0000256" key="1">
    <source>
        <dbReference type="SAM" id="MobiDB-lite"/>
    </source>
</evidence>
<organism evidence="2 3">
    <name type="scientific">Cerasibacillus terrae</name>
    <dbReference type="NCBI Taxonomy" id="2498845"/>
    <lineage>
        <taxon>Bacteria</taxon>
        <taxon>Bacillati</taxon>
        <taxon>Bacillota</taxon>
        <taxon>Bacilli</taxon>
        <taxon>Bacillales</taxon>
        <taxon>Bacillaceae</taxon>
        <taxon>Cerasibacillus</taxon>
    </lineage>
</organism>
<dbReference type="OrthoDB" id="47917at2"/>
<comment type="caution">
    <text evidence="2">The sequence shown here is derived from an EMBL/GenBank/DDBJ whole genome shotgun (WGS) entry which is preliminary data.</text>
</comment>
<dbReference type="InterPro" id="IPR002860">
    <property type="entry name" value="BNR_rpt"/>
</dbReference>
<dbReference type="Gene3D" id="2.120.10.10">
    <property type="match status" value="2"/>
</dbReference>
<proteinExistence type="predicted"/>